<dbReference type="Pfam" id="PF02384">
    <property type="entry name" value="N6_Mtase"/>
    <property type="match status" value="1"/>
</dbReference>
<keyword evidence="1" id="KW-0175">Coiled coil</keyword>
<feature type="domain" description="DNA methylase adenine-specific" evidence="3">
    <location>
        <begin position="198"/>
        <end position="445"/>
    </location>
</feature>
<dbReference type="InterPro" id="IPR003356">
    <property type="entry name" value="DNA_methylase_A-5"/>
</dbReference>
<organism evidence="4 5">
    <name type="scientific">Bifidobacterium biavatii DSM 23969</name>
    <dbReference type="NCBI Taxonomy" id="1437608"/>
    <lineage>
        <taxon>Bacteria</taxon>
        <taxon>Bacillati</taxon>
        <taxon>Actinomycetota</taxon>
        <taxon>Actinomycetes</taxon>
        <taxon>Bifidobacteriales</taxon>
        <taxon>Bifidobacteriaceae</taxon>
        <taxon>Bifidobacterium</taxon>
    </lineage>
</organism>
<dbReference type="GO" id="GO:0003677">
    <property type="term" value="F:DNA binding"/>
    <property type="evidence" value="ECO:0007669"/>
    <property type="project" value="InterPro"/>
</dbReference>
<reference evidence="4 5" key="1">
    <citation type="submission" date="2014-03" db="EMBL/GenBank/DDBJ databases">
        <title>Genomics of Bifidobacteria.</title>
        <authorList>
            <person name="Ventura M."/>
            <person name="Milani C."/>
            <person name="Lugli G.A."/>
        </authorList>
    </citation>
    <scope>NUCLEOTIDE SEQUENCE [LARGE SCALE GENOMIC DNA]</scope>
    <source>
        <strain evidence="4 5">DSM 23969</strain>
    </source>
</reference>
<keyword evidence="4" id="KW-0808">Transferase</keyword>
<dbReference type="eggNOG" id="COG0286">
    <property type="taxonomic scope" value="Bacteria"/>
</dbReference>
<dbReference type="SUPFAM" id="SSF116734">
    <property type="entry name" value="DNA methylase specificity domain"/>
    <property type="match status" value="1"/>
</dbReference>
<dbReference type="GO" id="GO:0032259">
    <property type="term" value="P:methylation"/>
    <property type="evidence" value="ECO:0007669"/>
    <property type="project" value="UniProtKB-KW"/>
</dbReference>
<accession>A0A087A0C8</accession>
<dbReference type="InterPro" id="IPR052916">
    <property type="entry name" value="Type-I_RE_MTase_Subunit"/>
</dbReference>
<evidence type="ECO:0000259" key="3">
    <source>
        <dbReference type="Pfam" id="PF02384"/>
    </source>
</evidence>
<dbReference type="GO" id="GO:0009007">
    <property type="term" value="F:site-specific DNA-methyltransferase (adenine-specific) activity"/>
    <property type="evidence" value="ECO:0007669"/>
    <property type="project" value="UniProtKB-EC"/>
</dbReference>
<evidence type="ECO:0000256" key="1">
    <source>
        <dbReference type="SAM" id="Coils"/>
    </source>
</evidence>
<dbReference type="EC" id="2.1.1.72" evidence="4"/>
<comment type="caution">
    <text evidence="4">The sequence shown here is derived from an EMBL/GenBank/DDBJ whole genome shotgun (WGS) entry which is preliminary data.</text>
</comment>
<dbReference type="EMBL" id="JGYN01000006">
    <property type="protein sequence ID" value="KFI52228.1"/>
    <property type="molecule type" value="Genomic_DNA"/>
</dbReference>
<sequence length="759" mass="83633">MNDASLQQNRIASADIARMAGVRPSAVSNWRNRENKHFPDPVDSKDGRPLFDYDDVVAWLTANGIAFKDVRAEQSVWSFFDQWRGQADPDTTASLLLWSVCLGKTASRLGLHDAWKDLLAKDRQATDATLPRRCVQLVETVLDHAIKTDANQVAVLRFALSQPCGLETLSAEDTRRLLIFADGLASHGDDETNRLVSMLLERNIISQGRMSGEFGYPNSRISCLLARLAAAYWADQEHPERQPITLYDPACGILEAALQFGTLRQDQNGSAPQLTMDAVEINSGTAITAARRFVLSGLPDAILQIKAQDSLTQDPFPATRSDIVITEPPFGMRRELNAMDPRWRYGLPSKTDSTLAWIQDAIAHLAESGRAFVVTTARSLSSAGADTDIRRTLIAAGCVEAIISLPSNMYINTVVPTFVWILSAPNRSRDTVTMISVAEDRDRYQSQDESPAWMKDTLDWFVQDRTRPGKPIAVRVVRSISILGNGRVSLLPSDWLGRDTPNPADIKVSYLSRRATLVNARSQALDAFGIFDAFDENGFDCSDIGFVKLGDIATIKQGDYAGPERTSRNWSGRYEQPELPADVISVDDVHSHRFRGNVSGPSASGEDGIITRNNDILLTGGGHLSAMIDASGGRHVHKSVSVARLIDERWDPQYVALMIESSWNNELSEVPWPRRGARPAQLEIPALPLSQQHRIVEYARAVDTLRRQADLYREQLDTLASAARYGAMIGKVGEDSMANVSTDTSTVSTNTDMKNGAAR</sequence>
<dbReference type="InterPro" id="IPR029063">
    <property type="entry name" value="SAM-dependent_MTases_sf"/>
</dbReference>
<feature type="coiled-coil region" evidence="1">
    <location>
        <begin position="695"/>
        <end position="722"/>
    </location>
</feature>
<keyword evidence="5" id="KW-1185">Reference proteome</keyword>
<name>A0A087A0C8_9BIFI</name>
<protein>
    <submittedName>
        <fullName evidence="4">Type I restriction-modification system methyltransferase subunit</fullName>
        <ecNumber evidence="4">2.1.1.72</ecNumber>
    </submittedName>
</protein>
<feature type="compositionally biased region" description="Low complexity" evidence="2">
    <location>
        <begin position="740"/>
        <end position="752"/>
    </location>
</feature>
<dbReference type="OrthoDB" id="9784823at2"/>
<dbReference type="PANTHER" id="PTHR42998">
    <property type="entry name" value="TYPE I RESTRICTION ENZYME HINDVIIP M PROTEIN-RELATED"/>
    <property type="match status" value="1"/>
</dbReference>
<dbReference type="PANTHER" id="PTHR42998:SF1">
    <property type="entry name" value="TYPE I RESTRICTION ENZYME HINDI METHYLASE SUBUNIT"/>
    <property type="match status" value="1"/>
</dbReference>
<dbReference type="SUPFAM" id="SSF53335">
    <property type="entry name" value="S-adenosyl-L-methionine-dependent methyltransferases"/>
    <property type="match status" value="1"/>
</dbReference>
<dbReference type="STRING" id="1437608.GCA_000771645_00595"/>
<gene>
    <name evidence="4" type="ORF">BBIA_0523</name>
</gene>
<dbReference type="GO" id="GO:0008170">
    <property type="term" value="F:N-methyltransferase activity"/>
    <property type="evidence" value="ECO:0007669"/>
    <property type="project" value="InterPro"/>
</dbReference>
<dbReference type="RefSeq" id="WP_033494294.1">
    <property type="nucleotide sequence ID" value="NZ_JDUU01000013.1"/>
</dbReference>
<evidence type="ECO:0000256" key="2">
    <source>
        <dbReference type="SAM" id="MobiDB-lite"/>
    </source>
</evidence>
<evidence type="ECO:0000313" key="4">
    <source>
        <dbReference type="EMBL" id="KFI52228.1"/>
    </source>
</evidence>
<proteinExistence type="predicted"/>
<keyword evidence="4" id="KW-0489">Methyltransferase</keyword>
<dbReference type="AlphaFoldDB" id="A0A087A0C8"/>
<dbReference type="Gene3D" id="3.40.50.150">
    <property type="entry name" value="Vaccinia Virus protein VP39"/>
    <property type="match status" value="1"/>
</dbReference>
<dbReference type="Proteomes" id="UP000029108">
    <property type="component" value="Unassembled WGS sequence"/>
</dbReference>
<feature type="region of interest" description="Disordered" evidence="2">
    <location>
        <begin position="740"/>
        <end position="759"/>
    </location>
</feature>
<evidence type="ECO:0000313" key="5">
    <source>
        <dbReference type="Proteomes" id="UP000029108"/>
    </source>
</evidence>